<comment type="caution">
    <text evidence="8">The sequence shown here is derived from an EMBL/GenBank/DDBJ whole genome shotgun (WGS) entry which is preliminary data.</text>
</comment>
<dbReference type="InterPro" id="IPR050545">
    <property type="entry name" value="Mycobact_MmpL"/>
</dbReference>
<feature type="transmembrane region" description="Helical" evidence="6">
    <location>
        <begin position="268"/>
        <end position="296"/>
    </location>
</feature>
<evidence type="ECO:0000256" key="6">
    <source>
        <dbReference type="SAM" id="Phobius"/>
    </source>
</evidence>
<dbReference type="PANTHER" id="PTHR33406:SF13">
    <property type="entry name" value="MEMBRANE PROTEIN YDFJ"/>
    <property type="match status" value="1"/>
</dbReference>
<keyword evidence="9" id="KW-1185">Reference proteome</keyword>
<protein>
    <recommendedName>
        <fullName evidence="7">SSD domain-containing protein</fullName>
    </recommendedName>
</protein>
<comment type="subcellular location">
    <subcellularLocation>
        <location evidence="1">Cell membrane</location>
        <topology evidence="1">Multi-pass membrane protein</topology>
    </subcellularLocation>
</comment>
<feature type="transmembrane region" description="Helical" evidence="6">
    <location>
        <begin position="571"/>
        <end position="591"/>
    </location>
</feature>
<dbReference type="SUPFAM" id="SSF82866">
    <property type="entry name" value="Multidrug efflux transporter AcrB transmembrane domain"/>
    <property type="match status" value="2"/>
</dbReference>
<dbReference type="PANTHER" id="PTHR33406">
    <property type="entry name" value="MEMBRANE PROTEIN MJ1562-RELATED"/>
    <property type="match status" value="1"/>
</dbReference>
<keyword evidence="3 6" id="KW-0812">Transmembrane</keyword>
<dbReference type="EMBL" id="ABWP01000073">
    <property type="protein sequence ID" value="EEA84403.1"/>
    <property type="molecule type" value="Genomic_DNA"/>
</dbReference>
<evidence type="ECO:0000259" key="7">
    <source>
        <dbReference type="PROSITE" id="PS50156"/>
    </source>
</evidence>
<evidence type="ECO:0000313" key="9">
    <source>
        <dbReference type="Proteomes" id="UP000003178"/>
    </source>
</evidence>
<reference evidence="8 9" key="1">
    <citation type="submission" date="2008-09" db="EMBL/GenBank/DDBJ databases">
        <authorList>
            <person name="Fulton L."/>
            <person name="Clifton S."/>
            <person name="Fulton B."/>
            <person name="Xu J."/>
            <person name="Minx P."/>
            <person name="Pepin K.H."/>
            <person name="Johnson M."/>
            <person name="Thiruvilangam P."/>
            <person name="Bhonagiri V."/>
            <person name="Nash W.E."/>
            <person name="Mardis E.R."/>
            <person name="Wilson R.K."/>
        </authorList>
    </citation>
    <scope>NUCLEOTIDE SEQUENCE [LARGE SCALE GENOMIC DNA]</scope>
    <source>
        <strain evidence="8 9">DSM 13275</strain>
    </source>
</reference>
<keyword evidence="4 6" id="KW-1133">Transmembrane helix</keyword>
<reference evidence="8 9" key="2">
    <citation type="submission" date="2008-10" db="EMBL/GenBank/DDBJ databases">
        <title>Draft genome sequence of Clostridium hiranonis (DSM 13275).</title>
        <authorList>
            <person name="Sudarsanam P."/>
            <person name="Ley R."/>
            <person name="Guruge J."/>
            <person name="Turnbaugh P.J."/>
            <person name="Mahowald M."/>
            <person name="Liep D."/>
            <person name="Gordon J."/>
        </authorList>
    </citation>
    <scope>NUCLEOTIDE SEQUENCE [LARGE SCALE GENOMIC DNA]</scope>
    <source>
        <strain evidence="8 9">DSM 13275</strain>
    </source>
</reference>
<organism evidence="8 9">
    <name type="scientific">Peptacetobacter hiranonis (strain DSM 13275 / JCM 10541 / KCTC 15199 / TO-931)</name>
    <name type="common">Clostridium hiranonis</name>
    <dbReference type="NCBI Taxonomy" id="500633"/>
    <lineage>
        <taxon>Bacteria</taxon>
        <taxon>Bacillati</taxon>
        <taxon>Bacillota</taxon>
        <taxon>Clostridia</taxon>
        <taxon>Peptostreptococcales</taxon>
        <taxon>Peptostreptococcaceae</taxon>
        <taxon>Peptacetobacter</taxon>
    </lineage>
</organism>
<dbReference type="InterPro" id="IPR004869">
    <property type="entry name" value="MMPL_dom"/>
</dbReference>
<name>B6G1D7_PEPHT</name>
<feature type="domain" description="SSD" evidence="7">
    <location>
        <begin position="525"/>
        <end position="672"/>
    </location>
</feature>
<evidence type="ECO:0000313" key="8">
    <source>
        <dbReference type="EMBL" id="EEA84403.1"/>
    </source>
</evidence>
<keyword evidence="5 6" id="KW-0472">Membrane</keyword>
<accession>B6G1D7</accession>
<dbReference type="InterPro" id="IPR000731">
    <property type="entry name" value="SSD"/>
</dbReference>
<feature type="transmembrane region" description="Helical" evidence="6">
    <location>
        <begin position="650"/>
        <end position="672"/>
    </location>
</feature>
<evidence type="ECO:0000256" key="5">
    <source>
        <dbReference type="ARBA" id="ARBA00023136"/>
    </source>
</evidence>
<dbReference type="STRING" id="500633.CLOHIR_01943"/>
<gene>
    <name evidence="8" type="ORF">CLOHIR_01943</name>
</gene>
<dbReference type="Proteomes" id="UP000003178">
    <property type="component" value="Unassembled WGS sequence"/>
</dbReference>
<dbReference type="GO" id="GO:0005886">
    <property type="term" value="C:plasma membrane"/>
    <property type="evidence" value="ECO:0007669"/>
    <property type="project" value="UniProtKB-SubCell"/>
</dbReference>
<evidence type="ECO:0000256" key="4">
    <source>
        <dbReference type="ARBA" id="ARBA00022989"/>
    </source>
</evidence>
<dbReference type="HOGENOM" id="CLU_007352_0_0_9"/>
<dbReference type="eggNOG" id="COG1033">
    <property type="taxonomic scope" value="Bacteria"/>
</dbReference>
<feature type="transmembrane region" description="Helical" evidence="6">
    <location>
        <begin position="226"/>
        <end position="247"/>
    </location>
</feature>
<evidence type="ECO:0000256" key="2">
    <source>
        <dbReference type="ARBA" id="ARBA00022475"/>
    </source>
</evidence>
<feature type="transmembrane region" description="Helical" evidence="6">
    <location>
        <begin position="302"/>
        <end position="326"/>
    </location>
</feature>
<dbReference type="Gene3D" id="1.20.1640.10">
    <property type="entry name" value="Multidrug efflux transporter AcrB transmembrane domain"/>
    <property type="match status" value="2"/>
</dbReference>
<keyword evidence="2" id="KW-1003">Cell membrane</keyword>
<feature type="transmembrane region" description="Helical" evidence="6">
    <location>
        <begin position="200"/>
        <end position="220"/>
    </location>
</feature>
<dbReference type="OrthoDB" id="9782006at2"/>
<evidence type="ECO:0000256" key="1">
    <source>
        <dbReference type="ARBA" id="ARBA00004651"/>
    </source>
</evidence>
<sequence length="688" mass="75774">MKKIADKIAKHSKIILLIAFLLLIPSVMGYINTDINYDILSYLPEDVSTMKAEKIMKEDFNCGSLAMLEIENMPDKDVAKIKEKVEKVEGVEEVIWKDSFIDITFPNEMIPKDMRDMLYSGDATMMIVKLKEGTADELTMKAVDTIRGITGRQAFLSGMSGIIKDTKDLSDKEMPLYVVAAGILTMIVLLLTMEYTAIPFVFLTNIAIAIIYNFGTNIIFGEISYITKALCAILQLGVTMDYSIFLLHRYDEELLNTDNREEAMANAITNTFTSISGSSLTTVAGFIALCAMDLALGKDIGIVMAKGVVLGVLTTVTVLPALILTFDKIIHNHRHKTILTSFEKTSDFVIRNYKKLTVLFLVLMIPAIYGNNNAKVYYNLDETLPDDLPSIVATNKMKKDFDMNSTDMIFVKDSLDSYKVDQMVSEIEKVDGVNSVVALEKVVGSGFVQDIIPDSMLSEVKAGGYEQIMINSKYRAATKECGAQIRELNKIVKKYDPDGLIGGEAPLTEDLIRIADTDFKKVSAVSIIAIFAIIAFVFKSASIPVLLVAAIEGAIFANLGIPYYTGTVLPFIASIVLGTIQLGATVDYAILLTSRFKEELGNGYDKYEAMKIAIQKCGRSIVTSGFSFFSSTIGVGIISKLEMISSLCSLMARGAIISMFVILFMLPGLLLISEKLIEKTSKDFIPKN</sequence>
<evidence type="ECO:0000256" key="3">
    <source>
        <dbReference type="ARBA" id="ARBA00022692"/>
    </source>
</evidence>
<feature type="transmembrane region" description="Helical" evidence="6">
    <location>
        <begin position="522"/>
        <end position="538"/>
    </location>
</feature>
<dbReference type="Pfam" id="PF03176">
    <property type="entry name" value="MMPL"/>
    <property type="match status" value="2"/>
</dbReference>
<feature type="transmembrane region" description="Helical" evidence="6">
    <location>
        <begin position="174"/>
        <end position="193"/>
    </location>
</feature>
<dbReference type="RefSeq" id="WP_006440805.1">
    <property type="nucleotide sequence ID" value="NZ_DS995359.1"/>
</dbReference>
<feature type="transmembrane region" description="Helical" evidence="6">
    <location>
        <begin position="620"/>
        <end position="638"/>
    </location>
</feature>
<dbReference type="AlphaFoldDB" id="B6G1D7"/>
<proteinExistence type="predicted"/>
<dbReference type="PROSITE" id="PS50156">
    <property type="entry name" value="SSD"/>
    <property type="match status" value="1"/>
</dbReference>